<name>A0A4U3A9S7_9BACI</name>
<proteinExistence type="predicted"/>
<protein>
    <submittedName>
        <fullName evidence="1">ATP-binding protein</fullName>
    </submittedName>
</protein>
<dbReference type="AlphaFoldDB" id="A0A4U3A9S7"/>
<reference evidence="1 2" key="1">
    <citation type="journal article" date="2019" name="Environ. Microbiol.">
        <title>An active ?-lactamase is a part of an orchestrated cell wall stress resistance network of Bacillus subtilis and related rhizosphere species.</title>
        <authorList>
            <person name="Bucher T."/>
            <person name="Keren-Paz A."/>
            <person name="Hausser J."/>
            <person name="Olender T."/>
            <person name="Cytryn E."/>
            <person name="Kolodkin-Gal I."/>
        </authorList>
    </citation>
    <scope>NUCLEOTIDE SEQUENCE [LARGE SCALE GENOMIC DNA]</scope>
    <source>
        <strain evidence="1 2">I5</strain>
    </source>
</reference>
<accession>A0A4U3A9S7</accession>
<evidence type="ECO:0000313" key="1">
    <source>
        <dbReference type="EMBL" id="TKI84864.1"/>
    </source>
</evidence>
<keyword evidence="1" id="KW-0547">Nucleotide-binding</keyword>
<dbReference type="EMBL" id="SZON01002677">
    <property type="protein sequence ID" value="TKI84864.1"/>
    <property type="molecule type" value="Genomic_DNA"/>
</dbReference>
<keyword evidence="1" id="KW-0067">ATP-binding</keyword>
<gene>
    <name evidence="1" type="ORF">FC699_31080</name>
</gene>
<dbReference type="Proteomes" id="UP000305222">
    <property type="component" value="Unassembled WGS sequence"/>
</dbReference>
<sequence length="57" mass="6691">LSQKVEIPMQYITLTIEYALKKFGSNGLDLTRIEKIQWEESIKNSGYIQSELYQTSY</sequence>
<feature type="non-terminal residue" evidence="1">
    <location>
        <position position="1"/>
    </location>
</feature>
<organism evidence="1 2">
    <name type="scientific">Bacillus wiedmannii</name>
    <dbReference type="NCBI Taxonomy" id="1890302"/>
    <lineage>
        <taxon>Bacteria</taxon>
        <taxon>Bacillati</taxon>
        <taxon>Bacillota</taxon>
        <taxon>Bacilli</taxon>
        <taxon>Bacillales</taxon>
        <taxon>Bacillaceae</taxon>
        <taxon>Bacillus</taxon>
        <taxon>Bacillus cereus group</taxon>
    </lineage>
</organism>
<dbReference type="GO" id="GO:0005524">
    <property type="term" value="F:ATP binding"/>
    <property type="evidence" value="ECO:0007669"/>
    <property type="project" value="UniProtKB-KW"/>
</dbReference>
<comment type="caution">
    <text evidence="1">The sequence shown here is derived from an EMBL/GenBank/DDBJ whole genome shotgun (WGS) entry which is preliminary data.</text>
</comment>
<evidence type="ECO:0000313" key="2">
    <source>
        <dbReference type="Proteomes" id="UP000305222"/>
    </source>
</evidence>